<evidence type="ECO:0000256" key="2">
    <source>
        <dbReference type="SAM" id="Phobius"/>
    </source>
</evidence>
<dbReference type="ExpressionAtlas" id="A0A2K3D6Y3">
    <property type="expression patterns" value="baseline and differential"/>
</dbReference>
<dbReference type="Proteomes" id="UP000006906">
    <property type="component" value="Chromosome 12"/>
</dbReference>
<feature type="transmembrane region" description="Helical" evidence="2">
    <location>
        <begin position="202"/>
        <end position="226"/>
    </location>
</feature>
<dbReference type="OrthoDB" id="545278at2759"/>
<proteinExistence type="predicted"/>
<keyword evidence="2" id="KW-1133">Transmembrane helix</keyword>
<feature type="compositionally biased region" description="Basic and acidic residues" evidence="1">
    <location>
        <begin position="23"/>
        <end position="37"/>
    </location>
</feature>
<dbReference type="InParanoid" id="A0A2K3D6Y3"/>
<feature type="compositionally biased region" description="Low complexity" evidence="1">
    <location>
        <begin position="41"/>
        <end position="70"/>
    </location>
</feature>
<name>A0A2K3D6Y3_CHLRE</name>
<dbReference type="PaxDb" id="3055-EDP02999"/>
<reference evidence="3 4" key="1">
    <citation type="journal article" date="2007" name="Science">
        <title>The Chlamydomonas genome reveals the evolution of key animal and plant functions.</title>
        <authorList>
            <person name="Merchant S.S."/>
            <person name="Prochnik S.E."/>
            <person name="Vallon O."/>
            <person name="Harris E.H."/>
            <person name="Karpowicz S.J."/>
            <person name="Witman G.B."/>
            <person name="Terry A."/>
            <person name="Salamov A."/>
            <person name="Fritz-Laylin L.K."/>
            <person name="Marechal-Drouard L."/>
            <person name="Marshall W.F."/>
            <person name="Qu L.H."/>
            <person name="Nelson D.R."/>
            <person name="Sanderfoot A.A."/>
            <person name="Spalding M.H."/>
            <person name="Kapitonov V.V."/>
            <person name="Ren Q."/>
            <person name="Ferris P."/>
            <person name="Lindquist E."/>
            <person name="Shapiro H."/>
            <person name="Lucas S.M."/>
            <person name="Grimwood J."/>
            <person name="Schmutz J."/>
            <person name="Cardol P."/>
            <person name="Cerutti H."/>
            <person name="Chanfreau G."/>
            <person name="Chen C.L."/>
            <person name="Cognat V."/>
            <person name="Croft M.T."/>
            <person name="Dent R."/>
            <person name="Dutcher S."/>
            <person name="Fernandez E."/>
            <person name="Fukuzawa H."/>
            <person name="Gonzalez-Ballester D."/>
            <person name="Gonzalez-Halphen D."/>
            <person name="Hallmann A."/>
            <person name="Hanikenne M."/>
            <person name="Hippler M."/>
            <person name="Inwood W."/>
            <person name="Jabbari K."/>
            <person name="Kalanon M."/>
            <person name="Kuras R."/>
            <person name="Lefebvre P.A."/>
            <person name="Lemaire S.D."/>
            <person name="Lobanov A.V."/>
            <person name="Lohr M."/>
            <person name="Manuell A."/>
            <person name="Meier I."/>
            <person name="Mets L."/>
            <person name="Mittag M."/>
            <person name="Mittelmeier T."/>
            <person name="Moroney J.V."/>
            <person name="Moseley J."/>
            <person name="Napoli C."/>
            <person name="Nedelcu A.M."/>
            <person name="Niyogi K."/>
            <person name="Novoselov S.V."/>
            <person name="Paulsen I.T."/>
            <person name="Pazour G."/>
            <person name="Purton S."/>
            <person name="Ral J.P."/>
            <person name="Riano-Pachon D.M."/>
            <person name="Riekhof W."/>
            <person name="Rymarquis L."/>
            <person name="Schroda M."/>
            <person name="Stern D."/>
            <person name="Umen J."/>
            <person name="Willows R."/>
            <person name="Wilson N."/>
            <person name="Zimmer S.L."/>
            <person name="Allmer J."/>
            <person name="Balk J."/>
            <person name="Bisova K."/>
            <person name="Chen C.J."/>
            <person name="Elias M."/>
            <person name="Gendler K."/>
            <person name="Hauser C."/>
            <person name="Lamb M.R."/>
            <person name="Ledford H."/>
            <person name="Long J.C."/>
            <person name="Minagawa J."/>
            <person name="Page M.D."/>
            <person name="Pan J."/>
            <person name="Pootakham W."/>
            <person name="Roje S."/>
            <person name="Rose A."/>
            <person name="Stahlberg E."/>
            <person name="Terauchi A.M."/>
            <person name="Yang P."/>
            <person name="Ball S."/>
            <person name="Bowler C."/>
            <person name="Dieckmann C.L."/>
            <person name="Gladyshev V.N."/>
            <person name="Green P."/>
            <person name="Jorgensen R."/>
            <person name="Mayfield S."/>
            <person name="Mueller-Roeber B."/>
            <person name="Rajamani S."/>
            <person name="Sayre R.T."/>
            <person name="Brokstein P."/>
            <person name="Dubchak I."/>
            <person name="Goodstein D."/>
            <person name="Hornick L."/>
            <person name="Huang Y.W."/>
            <person name="Jhaveri J."/>
            <person name="Luo Y."/>
            <person name="Martinez D."/>
            <person name="Ngau W.C."/>
            <person name="Otillar B."/>
            <person name="Poliakov A."/>
            <person name="Porter A."/>
            <person name="Szajkowski L."/>
            <person name="Werner G."/>
            <person name="Zhou K."/>
            <person name="Grigoriev I.V."/>
            <person name="Rokhsar D.S."/>
            <person name="Grossman A.R."/>
        </authorList>
    </citation>
    <scope>NUCLEOTIDE SEQUENCE [LARGE SCALE GENOMIC DNA]</scope>
    <source>
        <strain evidence="4">CC-503</strain>
    </source>
</reference>
<organism evidence="3 4">
    <name type="scientific">Chlamydomonas reinhardtii</name>
    <name type="common">Chlamydomonas smithii</name>
    <dbReference type="NCBI Taxonomy" id="3055"/>
    <lineage>
        <taxon>Eukaryota</taxon>
        <taxon>Viridiplantae</taxon>
        <taxon>Chlorophyta</taxon>
        <taxon>core chlorophytes</taxon>
        <taxon>Chlorophyceae</taxon>
        <taxon>CS clade</taxon>
        <taxon>Chlamydomonadales</taxon>
        <taxon>Chlamydomonadaceae</taxon>
        <taxon>Chlamydomonas</taxon>
    </lineage>
</organism>
<dbReference type="EMBL" id="CM008973">
    <property type="protein sequence ID" value="PNW76285.1"/>
    <property type="molecule type" value="Genomic_DNA"/>
</dbReference>
<evidence type="ECO:0000313" key="3">
    <source>
        <dbReference type="EMBL" id="PNW76285.1"/>
    </source>
</evidence>
<keyword evidence="2" id="KW-0812">Transmembrane</keyword>
<dbReference type="Gramene" id="PNW76285">
    <property type="protein sequence ID" value="PNW76285"/>
    <property type="gene ID" value="CHLRE_12g540700v5"/>
</dbReference>
<evidence type="ECO:0000256" key="1">
    <source>
        <dbReference type="SAM" id="MobiDB-lite"/>
    </source>
</evidence>
<feature type="region of interest" description="Disordered" evidence="1">
    <location>
        <begin position="1"/>
        <end position="115"/>
    </location>
</feature>
<accession>A0A2K3D6Y3</accession>
<protein>
    <submittedName>
        <fullName evidence="3">Uncharacterized protein</fullName>
    </submittedName>
</protein>
<keyword evidence="2" id="KW-0472">Membrane</keyword>
<dbReference type="KEGG" id="cre:CHLRE_12g540700v5"/>
<dbReference type="AlphaFoldDB" id="A0A2K3D6Y3"/>
<evidence type="ECO:0000313" key="4">
    <source>
        <dbReference type="Proteomes" id="UP000006906"/>
    </source>
</evidence>
<gene>
    <name evidence="3" type="ORF">CHLRE_12g540700v5</name>
</gene>
<dbReference type="RefSeq" id="XP_042919213.1">
    <property type="nucleotide sequence ID" value="XM_043068747.1"/>
</dbReference>
<sequence>MSRWTRASLRAGSRLDSFVASAVKEERKTTSGRKGDGGGRSPSSTTSGRKTAASSTPSTPGGSPPGTASSRPPPPPRWPHQTLDKQQKQQQRRTGGAKGAAGGGAAGGGGGSGSQLGDLVRRNPLLRRFSDGTLLLGDCVMILATEIWASSERIEWASFPALVGVLLGTWVAAGAWNGDYSPDGTRAHQDVPWQLAMLGPTYGAVLGAALTWSLAATASVAAYSGLVAGGLLDPVPVVEGINSEDMSPQLEVIVALLITMTCWRGIASKLRPHPPS</sequence>
<keyword evidence="4" id="KW-1185">Reference proteome</keyword>
<dbReference type="GeneID" id="5719492"/>
<feature type="compositionally biased region" description="Gly residues" evidence="1">
    <location>
        <begin position="96"/>
        <end position="114"/>
    </location>
</feature>
<feature type="transmembrane region" description="Helical" evidence="2">
    <location>
        <begin position="156"/>
        <end position="176"/>
    </location>
</feature>